<gene>
    <name evidence="1" type="ORF">CEXT_640871</name>
</gene>
<comment type="caution">
    <text evidence="1">The sequence shown here is derived from an EMBL/GenBank/DDBJ whole genome shotgun (WGS) entry which is preliminary data.</text>
</comment>
<dbReference type="EMBL" id="BPLR01002655">
    <property type="protein sequence ID" value="GIX76226.1"/>
    <property type="molecule type" value="Genomic_DNA"/>
</dbReference>
<evidence type="ECO:0000313" key="2">
    <source>
        <dbReference type="Proteomes" id="UP001054945"/>
    </source>
</evidence>
<organism evidence="1 2">
    <name type="scientific">Caerostris extrusa</name>
    <name type="common">Bark spider</name>
    <name type="synonym">Caerostris bankana</name>
    <dbReference type="NCBI Taxonomy" id="172846"/>
    <lineage>
        <taxon>Eukaryota</taxon>
        <taxon>Metazoa</taxon>
        <taxon>Ecdysozoa</taxon>
        <taxon>Arthropoda</taxon>
        <taxon>Chelicerata</taxon>
        <taxon>Arachnida</taxon>
        <taxon>Araneae</taxon>
        <taxon>Araneomorphae</taxon>
        <taxon>Entelegynae</taxon>
        <taxon>Araneoidea</taxon>
        <taxon>Araneidae</taxon>
        <taxon>Caerostris</taxon>
    </lineage>
</organism>
<proteinExistence type="predicted"/>
<sequence length="96" mass="10993">MHIFTLKKNVVKKNYCHQYAEIPNFYPLLVQLFLLLLSSSGKYSRNCGAPGGFSEAYEIQPHSGQDVFRQITSIAENRFLQLTPFSRGNNNINNPR</sequence>
<name>A0AAV4MXV8_CAEEX</name>
<evidence type="ECO:0000313" key="1">
    <source>
        <dbReference type="EMBL" id="GIX76226.1"/>
    </source>
</evidence>
<dbReference type="Proteomes" id="UP001054945">
    <property type="component" value="Unassembled WGS sequence"/>
</dbReference>
<protein>
    <submittedName>
        <fullName evidence="1">Uncharacterized protein</fullName>
    </submittedName>
</protein>
<accession>A0AAV4MXV8</accession>
<dbReference type="AlphaFoldDB" id="A0AAV4MXV8"/>
<keyword evidence="2" id="KW-1185">Reference proteome</keyword>
<reference evidence="1 2" key="1">
    <citation type="submission" date="2021-06" db="EMBL/GenBank/DDBJ databases">
        <title>Caerostris extrusa draft genome.</title>
        <authorList>
            <person name="Kono N."/>
            <person name="Arakawa K."/>
        </authorList>
    </citation>
    <scope>NUCLEOTIDE SEQUENCE [LARGE SCALE GENOMIC DNA]</scope>
</reference>